<dbReference type="Proteomes" id="UP001497497">
    <property type="component" value="Unassembled WGS sequence"/>
</dbReference>
<feature type="region of interest" description="Disordered" evidence="2">
    <location>
        <begin position="726"/>
        <end position="764"/>
    </location>
</feature>
<feature type="compositionally biased region" description="Low complexity" evidence="2">
    <location>
        <begin position="839"/>
        <end position="855"/>
    </location>
</feature>
<dbReference type="GO" id="GO:0070034">
    <property type="term" value="F:telomerase RNA binding"/>
    <property type="evidence" value="ECO:0007669"/>
    <property type="project" value="TreeGrafter"/>
</dbReference>
<feature type="compositionally biased region" description="Low complexity" evidence="2">
    <location>
        <begin position="1263"/>
        <end position="1272"/>
    </location>
</feature>
<evidence type="ECO:0000259" key="3">
    <source>
        <dbReference type="Pfam" id="PF10373"/>
    </source>
</evidence>
<dbReference type="GO" id="GO:0042162">
    <property type="term" value="F:telomeric DNA binding"/>
    <property type="evidence" value="ECO:0007669"/>
    <property type="project" value="TreeGrafter"/>
</dbReference>
<feature type="region of interest" description="Disordered" evidence="2">
    <location>
        <begin position="494"/>
        <end position="656"/>
    </location>
</feature>
<dbReference type="GO" id="GO:0000184">
    <property type="term" value="P:nuclear-transcribed mRNA catabolic process, nonsense-mediated decay"/>
    <property type="evidence" value="ECO:0007669"/>
    <property type="project" value="UniProtKB-KW"/>
</dbReference>
<feature type="compositionally biased region" description="Polar residues" evidence="2">
    <location>
        <begin position="1243"/>
        <end position="1254"/>
    </location>
</feature>
<feature type="region of interest" description="Disordered" evidence="2">
    <location>
        <begin position="1019"/>
        <end position="1063"/>
    </location>
</feature>
<feature type="compositionally biased region" description="Polar residues" evidence="2">
    <location>
        <begin position="494"/>
        <end position="522"/>
    </location>
</feature>
<dbReference type="InterPro" id="IPR019458">
    <property type="entry name" value="Est1-like_N"/>
</dbReference>
<evidence type="ECO:0000313" key="6">
    <source>
        <dbReference type="Proteomes" id="UP001497497"/>
    </source>
</evidence>
<accession>A0AAV2HM09</accession>
<feature type="domain" description="DNA/RNA-binding" evidence="3">
    <location>
        <begin position="171"/>
        <end position="437"/>
    </location>
</feature>
<feature type="compositionally biased region" description="Low complexity" evidence="2">
    <location>
        <begin position="742"/>
        <end position="758"/>
    </location>
</feature>
<keyword evidence="6" id="KW-1185">Reference proteome</keyword>
<dbReference type="Pfam" id="PF10374">
    <property type="entry name" value="EST1"/>
    <property type="match status" value="1"/>
</dbReference>
<keyword evidence="1" id="KW-0866">Nonsense-mediated mRNA decay</keyword>
<evidence type="ECO:0000256" key="1">
    <source>
        <dbReference type="ARBA" id="ARBA00023161"/>
    </source>
</evidence>
<dbReference type="PANTHER" id="PTHR15696">
    <property type="entry name" value="SMG-7 SUPPRESSOR WITH MORPHOLOGICAL EFFECT ON GENITALIA PROTEIN 7"/>
    <property type="match status" value="1"/>
</dbReference>
<feature type="region of interest" description="Disordered" evidence="2">
    <location>
        <begin position="839"/>
        <end position="907"/>
    </location>
</feature>
<evidence type="ECO:0000259" key="4">
    <source>
        <dbReference type="Pfam" id="PF10374"/>
    </source>
</evidence>
<feature type="compositionally biased region" description="Polar residues" evidence="2">
    <location>
        <begin position="562"/>
        <end position="586"/>
    </location>
</feature>
<reference evidence="5 6" key="1">
    <citation type="submission" date="2024-04" db="EMBL/GenBank/DDBJ databases">
        <authorList>
            <consortium name="Genoscope - CEA"/>
            <person name="William W."/>
        </authorList>
    </citation>
    <scope>NUCLEOTIDE SEQUENCE [LARGE SCALE GENOMIC DNA]</scope>
</reference>
<dbReference type="AlphaFoldDB" id="A0AAV2HM09"/>
<sequence>MSSAAAQIMRQADAVKNMMTESGKAFSDLWVTRQKLEDLYKKMLLLDLEYALDKKVEQELWNHAFKNQINTLQTQAKDRQNPKKVEAQASLNLFLETASGFYLQFLQMICSTFKLDLPFRRRSAAFGIMRENTMNYKSIVTPKKSSCLYICCHCLVHLGDIARYRQQTEQAQTYYRHAANLSPNNGQPYNQLAILEASRGDKLSTVFYYVRSLAVRHPFPVAATNLEKFYSKLIKDMRSDFDGANLTMSEVITAFMHFQALLHMSTGLDRATNLKLKIVSGLGNHIRAQTVSAAHLTGIIAISIFALHRARCDTNEAGESVRKMMLSPEEEKIVQIHLSFAAKLLESMLQHTPKEDSKARDFLTLSAIKVLFDWLSLNKDVLQGREFNNTSIWLDLCKLLNTLQWLLNESNKVSDLAKYEDTPLPEDADLRCFQPLEPTYSAYNFNKALNEDISPACERDLRCQRLVAHGKWIAQDLPKLKLVVYQPTKSIRTQFSTQKVPHNTESHQTQVQKPSQRQNVAMQTIMKKQMQKRMEQEKTPTSTSPLSVISEEGKFVTPEISLRSTSAESNTDMSSNAISQKSQSGGRQAGVINLHHKGGNQKNLPPRLSAKVAGAQNSNLSPRLQKKQASTSAPTSRGGNISAPSRSNKNEGIDGNKEVGKEAIVFNDEEMYPSLSVDNYPALTSQRTNASLIPQDNQAVNKSFLASPNWGVLNLGRDNAGGVNSTGPILSMGSASSSLDNISGSPRSPQPSPRIVSPFSNQEQSLRSIEQSLMGGDLDQGLPGANIGFPSTKLSADFLSAIRSASQLVQQANFHPLQQQQQLHHGGDPQQFQRATYSQGHHGNIHNHQQQQSSQAMRNPHGYYQTQAPMHSSNPYNQKVNSSGPAGSISGQNPNILGQNQNPRVPNIMNHAQGLKMTTQSALGGLNMPPPPQRVMQQGPQSILMDTRPPPSTTAASPVRGYQASRVDSAQSYMGNTSAASPAPVGFIPPTGVVPPPKTQTSGLGHSGFQASMVSGAPVGAGRSGSNGHQHGNLGGSMFMGGQPQQHLPHQQQLQQHGVSGMKPQQSGLLYQNIPLPGNAINGGTGSSNLSGLFMSGQNHFICLYFCTGQSMTQLQQQAYNRGGQPAGGNGLQDSRSFQGHAAGTPKPEKQNMSTQFMQQQQSMKAGPASQQSMIRAVMDPPFLQASGEYTLFSNNNSSAWPTSLVKTTPNQLMKSAPMKGSGMNSQLSNQMMAGPGHADPGSNMQGMWSNTGPSPLERLLEQQRSQRQAEG</sequence>
<feature type="compositionally biased region" description="Polar residues" evidence="2">
    <location>
        <begin position="615"/>
        <end position="647"/>
    </location>
</feature>
<feature type="region of interest" description="Disordered" evidence="2">
    <location>
        <begin position="1233"/>
        <end position="1272"/>
    </location>
</feature>
<organism evidence="5 6">
    <name type="scientific">Lymnaea stagnalis</name>
    <name type="common">Great pond snail</name>
    <name type="synonym">Helix stagnalis</name>
    <dbReference type="NCBI Taxonomy" id="6523"/>
    <lineage>
        <taxon>Eukaryota</taxon>
        <taxon>Metazoa</taxon>
        <taxon>Spiralia</taxon>
        <taxon>Lophotrochozoa</taxon>
        <taxon>Mollusca</taxon>
        <taxon>Gastropoda</taxon>
        <taxon>Heterobranchia</taxon>
        <taxon>Euthyneura</taxon>
        <taxon>Panpulmonata</taxon>
        <taxon>Hygrophila</taxon>
        <taxon>Lymnaeoidea</taxon>
        <taxon>Lymnaeidae</taxon>
        <taxon>Lymnaea</taxon>
    </lineage>
</organism>
<dbReference type="GO" id="GO:0005697">
    <property type="term" value="C:telomerase holoenzyme complex"/>
    <property type="evidence" value="ECO:0007669"/>
    <property type="project" value="TreeGrafter"/>
</dbReference>
<feature type="compositionally biased region" description="Polar residues" evidence="2">
    <location>
        <begin position="726"/>
        <end position="741"/>
    </location>
</feature>
<dbReference type="InterPro" id="IPR011990">
    <property type="entry name" value="TPR-like_helical_dom_sf"/>
</dbReference>
<evidence type="ECO:0008006" key="7">
    <source>
        <dbReference type="Google" id="ProtNLM"/>
    </source>
</evidence>
<dbReference type="Gene3D" id="1.25.40.10">
    <property type="entry name" value="Tetratricopeptide repeat domain"/>
    <property type="match status" value="1"/>
</dbReference>
<dbReference type="SUPFAM" id="SSF48452">
    <property type="entry name" value="TPR-like"/>
    <property type="match status" value="1"/>
</dbReference>
<feature type="compositionally biased region" description="Polar residues" evidence="2">
    <location>
        <begin position="864"/>
        <end position="904"/>
    </location>
</feature>
<dbReference type="PANTHER" id="PTHR15696:SF5">
    <property type="entry name" value="NONSENSE-MEDIATED MRNA DECAY FACTOR SMG7"/>
    <property type="match status" value="1"/>
</dbReference>
<evidence type="ECO:0000256" key="2">
    <source>
        <dbReference type="SAM" id="MobiDB-lite"/>
    </source>
</evidence>
<dbReference type="EMBL" id="CAXITT010000191">
    <property type="protein sequence ID" value="CAL1535084.1"/>
    <property type="molecule type" value="Genomic_DNA"/>
</dbReference>
<evidence type="ECO:0000313" key="5">
    <source>
        <dbReference type="EMBL" id="CAL1535084.1"/>
    </source>
</evidence>
<feature type="compositionally biased region" description="Low complexity" evidence="2">
    <location>
        <begin position="1041"/>
        <end position="1058"/>
    </location>
</feature>
<dbReference type="Pfam" id="PF10373">
    <property type="entry name" value="EST1_DNA_bind"/>
    <property type="match status" value="1"/>
</dbReference>
<proteinExistence type="predicted"/>
<protein>
    <recommendedName>
        <fullName evidence="7">Protein SMG7</fullName>
    </recommendedName>
</protein>
<dbReference type="InterPro" id="IPR018834">
    <property type="entry name" value="DNA/RNA-bd_Est1-type"/>
</dbReference>
<comment type="caution">
    <text evidence="5">The sequence shown here is derived from an EMBL/GenBank/DDBJ whole genome shotgun (WGS) entry which is preliminary data.</text>
</comment>
<feature type="domain" description="Telomerase activating protein Est1-like N-terminal" evidence="4">
    <location>
        <begin position="55"/>
        <end position="168"/>
    </location>
</feature>
<gene>
    <name evidence="5" type="ORF">GSLYS_00009044001</name>
</gene>
<dbReference type="InterPro" id="IPR045153">
    <property type="entry name" value="Est1/Ebs1-like"/>
</dbReference>
<feature type="region of interest" description="Disordered" evidence="2">
    <location>
        <begin position="1121"/>
        <end position="1151"/>
    </location>
</feature>
<name>A0AAV2HM09_LYMST</name>